<evidence type="ECO:0000256" key="1">
    <source>
        <dbReference type="SAM" id="MobiDB-lite"/>
    </source>
</evidence>
<gene>
    <name evidence="2" type="ORF">CASFOL_036773</name>
</gene>
<feature type="region of interest" description="Disordered" evidence="1">
    <location>
        <begin position="1"/>
        <end position="59"/>
    </location>
</feature>
<accession>A0ABD3BPQ4</accession>
<evidence type="ECO:0000313" key="3">
    <source>
        <dbReference type="Proteomes" id="UP001632038"/>
    </source>
</evidence>
<proteinExistence type="predicted"/>
<dbReference type="Proteomes" id="UP001632038">
    <property type="component" value="Unassembled WGS sequence"/>
</dbReference>
<dbReference type="AlphaFoldDB" id="A0ABD3BPQ4"/>
<name>A0ABD3BPQ4_9LAMI</name>
<reference evidence="3" key="1">
    <citation type="journal article" date="2024" name="IScience">
        <title>Strigolactones Initiate the Formation of Haustorium-like Structures in Castilleja.</title>
        <authorList>
            <person name="Buerger M."/>
            <person name="Peterson D."/>
            <person name="Chory J."/>
        </authorList>
    </citation>
    <scope>NUCLEOTIDE SEQUENCE [LARGE SCALE GENOMIC DNA]</scope>
</reference>
<organism evidence="2 3">
    <name type="scientific">Castilleja foliolosa</name>
    <dbReference type="NCBI Taxonomy" id="1961234"/>
    <lineage>
        <taxon>Eukaryota</taxon>
        <taxon>Viridiplantae</taxon>
        <taxon>Streptophyta</taxon>
        <taxon>Embryophyta</taxon>
        <taxon>Tracheophyta</taxon>
        <taxon>Spermatophyta</taxon>
        <taxon>Magnoliopsida</taxon>
        <taxon>eudicotyledons</taxon>
        <taxon>Gunneridae</taxon>
        <taxon>Pentapetalae</taxon>
        <taxon>asterids</taxon>
        <taxon>lamiids</taxon>
        <taxon>Lamiales</taxon>
        <taxon>Orobanchaceae</taxon>
        <taxon>Pedicularideae</taxon>
        <taxon>Castillejinae</taxon>
        <taxon>Castilleja</taxon>
    </lineage>
</organism>
<evidence type="ECO:0000313" key="2">
    <source>
        <dbReference type="EMBL" id="KAL3619203.1"/>
    </source>
</evidence>
<dbReference type="EMBL" id="JAVIJP010000069">
    <property type="protein sequence ID" value="KAL3619203.1"/>
    <property type="molecule type" value="Genomic_DNA"/>
</dbReference>
<comment type="caution">
    <text evidence="2">The sequence shown here is derived from an EMBL/GenBank/DDBJ whole genome shotgun (WGS) entry which is preliminary data.</text>
</comment>
<protein>
    <submittedName>
        <fullName evidence="2">Uncharacterized protein</fullName>
    </submittedName>
</protein>
<keyword evidence="3" id="KW-1185">Reference proteome</keyword>
<feature type="region of interest" description="Disordered" evidence="1">
    <location>
        <begin position="88"/>
        <end position="131"/>
    </location>
</feature>
<sequence length="131" mass="14346">MFQVVSDMNSDQLWAREEDGDSYNTVKNSRGSHLGCSSPKPESNGCKNSPGSDAHASDTCLMSGEGCFSKITHSSPVARDIVEIVDSGDEAADNTGKNEMKFVQTPSSSQRNKRSQRKDLFSHSTTKRKRN</sequence>
<feature type="compositionally biased region" description="Polar residues" evidence="1">
    <location>
        <begin position="1"/>
        <end position="12"/>
    </location>
</feature>
<feature type="compositionally biased region" description="Polar residues" evidence="1">
    <location>
        <begin position="22"/>
        <end position="31"/>
    </location>
</feature>